<sequence>MVNLQKAEQAIALLLEAIGEDPMREGLADTPARVAKMYEELTQGYDMNASELLSVVFHSDNNDVVLEKDIEFHSLCEHHLAPFFGKVHIAYIPNGKVVGLSKLARVTEVFARRLQIQEQMTNQIADSIYTSLDPLGVMVIVEATHTCMTMRGVKKIGTKTVTVATRGILKGDLALQKSIQDLIK</sequence>
<dbReference type="InterPro" id="IPR018234">
    <property type="entry name" value="GTP_CycHdrlase_I_CS"/>
</dbReference>
<dbReference type="InterPro" id="IPR020602">
    <property type="entry name" value="GTP_CycHdrlase_I_dom"/>
</dbReference>
<dbReference type="InterPro" id="IPR043133">
    <property type="entry name" value="GTP-CH-I_C/QueF"/>
</dbReference>
<keyword evidence="5" id="KW-0862">Zinc</keyword>
<dbReference type="GO" id="GO:0005525">
    <property type="term" value="F:GTP binding"/>
    <property type="evidence" value="ECO:0007669"/>
    <property type="project" value="UniProtKB-KW"/>
</dbReference>
<proteinExistence type="inferred from homology"/>
<dbReference type="FunFam" id="1.10.286.10:FF:000001">
    <property type="entry name" value="GTP cyclohydrolase 1"/>
    <property type="match status" value="1"/>
</dbReference>
<dbReference type="OrthoDB" id="9801207at2"/>
<dbReference type="SUPFAM" id="SSF55620">
    <property type="entry name" value="Tetrahydrobiopterin biosynthesis enzymes-like"/>
    <property type="match status" value="1"/>
</dbReference>
<evidence type="ECO:0000313" key="8">
    <source>
        <dbReference type="EMBL" id="RFZ78763.1"/>
    </source>
</evidence>
<gene>
    <name evidence="5 8" type="primary">folE</name>
    <name evidence="7" type="synonym">folE_1</name>
    <name evidence="8" type="ORF">DS742_11670</name>
    <name evidence="7" type="ORF">LAD12857_29510</name>
</gene>
<dbReference type="RefSeq" id="WP_117417189.1">
    <property type="nucleotide sequence ID" value="NZ_BRPJ01000053.1"/>
</dbReference>
<comment type="pathway">
    <text evidence="2 5">Cofactor biosynthesis; 7,8-dihydroneopterin triphosphate biosynthesis; 7,8-dihydroneopterin triphosphate from GTP: step 1/1.</text>
</comment>
<dbReference type="NCBIfam" id="TIGR00063">
    <property type="entry name" value="folE"/>
    <property type="match status" value="1"/>
</dbReference>
<feature type="binding site" evidence="5">
    <location>
        <position position="76"/>
    </location>
    <ligand>
        <name>Zn(2+)</name>
        <dbReference type="ChEBI" id="CHEBI:29105"/>
    </ligand>
</feature>
<dbReference type="EMBL" id="BRPJ01000053">
    <property type="protein sequence ID" value="GLB31028.1"/>
    <property type="molecule type" value="Genomic_DNA"/>
</dbReference>
<dbReference type="EC" id="3.5.4.16" evidence="5"/>
<dbReference type="EMBL" id="QOHO01000031">
    <property type="protein sequence ID" value="RFZ78763.1"/>
    <property type="molecule type" value="Genomic_DNA"/>
</dbReference>
<dbReference type="PANTHER" id="PTHR11109:SF7">
    <property type="entry name" value="GTP CYCLOHYDROLASE 1"/>
    <property type="match status" value="1"/>
</dbReference>
<dbReference type="InterPro" id="IPR001474">
    <property type="entry name" value="GTP_CycHdrlase_I"/>
</dbReference>
<protein>
    <recommendedName>
        <fullName evidence="5">GTP cyclohydrolase 1</fullName>
        <ecNumber evidence="5">3.5.4.16</ecNumber>
    </recommendedName>
    <alternativeName>
        <fullName evidence="5">GTP cyclohydrolase I</fullName>
        <shortName evidence="5">GTP-CH-I</shortName>
    </alternativeName>
</protein>
<dbReference type="Pfam" id="PF01227">
    <property type="entry name" value="GTP_cyclohydroI"/>
    <property type="match status" value="1"/>
</dbReference>
<name>A0A3E2NCR7_9FIRM</name>
<dbReference type="GO" id="GO:0006730">
    <property type="term" value="P:one-carbon metabolic process"/>
    <property type="evidence" value="ECO:0007669"/>
    <property type="project" value="UniProtKB-UniRule"/>
</dbReference>
<comment type="subunit">
    <text evidence="5">Homopolymer.</text>
</comment>
<dbReference type="Gene3D" id="1.10.286.10">
    <property type="match status" value="1"/>
</dbReference>
<reference evidence="7 10" key="2">
    <citation type="journal article" date="2024" name="Int. J. Syst. Evol. Microbiol.">
        <title>Lacrimispora brassicae sp. nov. isolated from fermented cabbage, and proposal of Clostridium indicum Gundawar et al. 2019 and Clostridium methoxybenzovorans Mechichi et al. 1999 as heterotypic synonyms of Lacrimispora amygdalina (Parshina et al. 2003) Haas and Blanchard 2020 and Lacrimispora indolis (McClung and McCoy 1957) Haas and Blanchard 2020, respectively.</title>
        <authorList>
            <person name="Kobayashi H."/>
            <person name="Tanizawa Y."/>
            <person name="Sakamoto M."/>
            <person name="Ohkuma M."/>
            <person name="Tohno M."/>
        </authorList>
    </citation>
    <scope>NUCLEOTIDE SEQUENCE [LARGE SCALE GENOMIC DNA]</scope>
    <source>
        <strain evidence="7 10">DSM 12857</strain>
    </source>
</reference>
<dbReference type="GO" id="GO:0008270">
    <property type="term" value="F:zinc ion binding"/>
    <property type="evidence" value="ECO:0007669"/>
    <property type="project" value="UniProtKB-UniRule"/>
</dbReference>
<keyword evidence="5" id="KW-0479">Metal-binding</keyword>
<dbReference type="InterPro" id="IPR043134">
    <property type="entry name" value="GTP-CH-I_N"/>
</dbReference>
<dbReference type="PANTHER" id="PTHR11109">
    <property type="entry name" value="GTP CYCLOHYDROLASE I"/>
    <property type="match status" value="1"/>
</dbReference>
<dbReference type="GO" id="GO:0003934">
    <property type="term" value="F:GTP cyclohydrolase I activity"/>
    <property type="evidence" value="ECO:0007669"/>
    <property type="project" value="UniProtKB-UniRule"/>
</dbReference>
<dbReference type="GO" id="GO:0046654">
    <property type="term" value="P:tetrahydrofolate biosynthetic process"/>
    <property type="evidence" value="ECO:0007669"/>
    <property type="project" value="UniProtKB-UniRule"/>
</dbReference>
<evidence type="ECO:0000259" key="6">
    <source>
        <dbReference type="Pfam" id="PF01227"/>
    </source>
</evidence>
<evidence type="ECO:0000313" key="9">
    <source>
        <dbReference type="Proteomes" id="UP000260680"/>
    </source>
</evidence>
<dbReference type="GO" id="GO:0005737">
    <property type="term" value="C:cytoplasm"/>
    <property type="evidence" value="ECO:0007669"/>
    <property type="project" value="TreeGrafter"/>
</dbReference>
<comment type="similarity">
    <text evidence="5">Belongs to the GTP cyclohydrolase I family.</text>
</comment>
<dbReference type="PROSITE" id="PS00859">
    <property type="entry name" value="GTP_CYCLOHYDROL_1_1"/>
    <property type="match status" value="1"/>
</dbReference>
<evidence type="ECO:0000313" key="7">
    <source>
        <dbReference type="EMBL" id="GLB31028.1"/>
    </source>
</evidence>
<reference evidence="8 9" key="1">
    <citation type="submission" date="2018-07" db="EMBL/GenBank/DDBJ databases">
        <title>New species, Clostridium PI-S10-A1B.</title>
        <authorList>
            <person name="Krishna G."/>
            <person name="Summeta K."/>
            <person name="Shikha S."/>
            <person name="Prabhu P.B."/>
            <person name="Suresh K."/>
        </authorList>
    </citation>
    <scope>NUCLEOTIDE SEQUENCE [LARGE SCALE GENOMIC DNA]</scope>
    <source>
        <strain evidence="8 9">PI-S10-A1B</strain>
    </source>
</reference>
<dbReference type="Gene3D" id="3.30.1130.10">
    <property type="match status" value="1"/>
</dbReference>
<dbReference type="Proteomes" id="UP000260680">
    <property type="component" value="Unassembled WGS sequence"/>
</dbReference>
<evidence type="ECO:0000313" key="10">
    <source>
        <dbReference type="Proteomes" id="UP001419084"/>
    </source>
</evidence>
<dbReference type="FunFam" id="3.30.1130.10:FF:000001">
    <property type="entry name" value="GTP cyclohydrolase 1"/>
    <property type="match status" value="1"/>
</dbReference>
<dbReference type="AlphaFoldDB" id="A0A3E2NCR7"/>
<keyword evidence="3 5" id="KW-0554">One-carbon metabolism</keyword>
<dbReference type="HAMAP" id="MF_00223">
    <property type="entry name" value="FolE"/>
    <property type="match status" value="1"/>
</dbReference>
<keyword evidence="5" id="KW-0342">GTP-binding</keyword>
<evidence type="ECO:0000256" key="2">
    <source>
        <dbReference type="ARBA" id="ARBA00005080"/>
    </source>
</evidence>
<keyword evidence="4 5" id="KW-0378">Hydrolase</keyword>
<dbReference type="UniPathway" id="UPA00848">
    <property type="reaction ID" value="UER00151"/>
</dbReference>
<evidence type="ECO:0000256" key="3">
    <source>
        <dbReference type="ARBA" id="ARBA00022563"/>
    </source>
</evidence>
<feature type="binding site" evidence="5">
    <location>
        <position position="147"/>
    </location>
    <ligand>
        <name>Zn(2+)</name>
        <dbReference type="ChEBI" id="CHEBI:29105"/>
    </ligand>
</feature>
<accession>A0A3E2NCR7</accession>
<organism evidence="8 9">
    <name type="scientific">Lacrimispora amygdalina</name>
    <dbReference type="NCBI Taxonomy" id="253257"/>
    <lineage>
        <taxon>Bacteria</taxon>
        <taxon>Bacillati</taxon>
        <taxon>Bacillota</taxon>
        <taxon>Clostridia</taxon>
        <taxon>Lachnospirales</taxon>
        <taxon>Lachnospiraceae</taxon>
        <taxon>Lacrimispora</taxon>
    </lineage>
</organism>
<keyword evidence="5" id="KW-0547">Nucleotide-binding</keyword>
<evidence type="ECO:0000256" key="4">
    <source>
        <dbReference type="ARBA" id="ARBA00022801"/>
    </source>
</evidence>
<dbReference type="GO" id="GO:0006729">
    <property type="term" value="P:tetrahydrobiopterin biosynthetic process"/>
    <property type="evidence" value="ECO:0007669"/>
    <property type="project" value="TreeGrafter"/>
</dbReference>
<comment type="caution">
    <text evidence="8">The sequence shown here is derived from an EMBL/GenBank/DDBJ whole genome shotgun (WGS) entry which is preliminary data.</text>
</comment>
<comment type="catalytic activity">
    <reaction evidence="1 5">
        <text>GTP + H2O = 7,8-dihydroneopterin 3'-triphosphate + formate + H(+)</text>
        <dbReference type="Rhea" id="RHEA:17473"/>
        <dbReference type="ChEBI" id="CHEBI:15377"/>
        <dbReference type="ChEBI" id="CHEBI:15378"/>
        <dbReference type="ChEBI" id="CHEBI:15740"/>
        <dbReference type="ChEBI" id="CHEBI:37565"/>
        <dbReference type="ChEBI" id="CHEBI:58462"/>
        <dbReference type="EC" id="3.5.4.16"/>
    </reaction>
</comment>
<feature type="binding site" evidence="5">
    <location>
        <position position="79"/>
    </location>
    <ligand>
        <name>Zn(2+)</name>
        <dbReference type="ChEBI" id="CHEBI:29105"/>
    </ligand>
</feature>
<evidence type="ECO:0000256" key="1">
    <source>
        <dbReference type="ARBA" id="ARBA00001052"/>
    </source>
</evidence>
<dbReference type="NCBIfam" id="NF006826">
    <property type="entry name" value="PRK09347.1-3"/>
    <property type="match status" value="1"/>
</dbReference>
<dbReference type="Proteomes" id="UP001419084">
    <property type="component" value="Unassembled WGS sequence"/>
</dbReference>
<feature type="domain" description="GTP cyclohydrolase I" evidence="6">
    <location>
        <begin position="8"/>
        <end position="183"/>
    </location>
</feature>
<keyword evidence="10" id="KW-1185">Reference proteome</keyword>
<dbReference type="NCBIfam" id="NF006825">
    <property type="entry name" value="PRK09347.1-2"/>
    <property type="match status" value="1"/>
</dbReference>
<evidence type="ECO:0000256" key="5">
    <source>
        <dbReference type="HAMAP-Rule" id="MF_00223"/>
    </source>
</evidence>